<dbReference type="Pfam" id="PF13412">
    <property type="entry name" value="HTH_24"/>
    <property type="match status" value="1"/>
</dbReference>
<gene>
    <name evidence="5" type="ORF">A2Z21_00760</name>
</gene>
<dbReference type="SUPFAM" id="SSF46785">
    <property type="entry name" value="Winged helix' DNA-binding domain"/>
    <property type="match status" value="1"/>
</dbReference>
<dbReference type="EMBL" id="MFGX01000045">
    <property type="protein sequence ID" value="OGF55923.1"/>
    <property type="molecule type" value="Genomic_DNA"/>
</dbReference>
<dbReference type="InterPro" id="IPR036388">
    <property type="entry name" value="WH-like_DNA-bd_sf"/>
</dbReference>
<keyword evidence="2" id="KW-0238">DNA-binding</keyword>
<dbReference type="Gene3D" id="3.30.70.920">
    <property type="match status" value="1"/>
</dbReference>
<dbReference type="PROSITE" id="PS50956">
    <property type="entry name" value="HTH_ASNC_2"/>
    <property type="match status" value="1"/>
</dbReference>
<dbReference type="InterPro" id="IPR036390">
    <property type="entry name" value="WH_DNA-bd_sf"/>
</dbReference>
<dbReference type="GO" id="GO:0043200">
    <property type="term" value="P:response to amino acid"/>
    <property type="evidence" value="ECO:0007669"/>
    <property type="project" value="TreeGrafter"/>
</dbReference>
<dbReference type="PRINTS" id="PR00033">
    <property type="entry name" value="HTHASNC"/>
</dbReference>
<dbReference type="CDD" id="cd00090">
    <property type="entry name" value="HTH_ARSR"/>
    <property type="match status" value="1"/>
</dbReference>
<evidence type="ECO:0000256" key="2">
    <source>
        <dbReference type="ARBA" id="ARBA00023125"/>
    </source>
</evidence>
<evidence type="ECO:0000313" key="6">
    <source>
        <dbReference type="Proteomes" id="UP000179157"/>
    </source>
</evidence>
<dbReference type="GO" id="GO:0043565">
    <property type="term" value="F:sequence-specific DNA binding"/>
    <property type="evidence" value="ECO:0007669"/>
    <property type="project" value="InterPro"/>
</dbReference>
<dbReference type="STRING" id="1817864.A2Z21_00760"/>
<keyword evidence="3" id="KW-0804">Transcription</keyword>
<sequence>MYKDLQLKIIERLRHDGRASLREIAQELDTSATTVSKHVERLEEQGILRGFKPILDYSKLGFPITIVTQIKAKGNLIPKIVETLKQDDCLTHVYEITGEFDILAIGKFRDQESMNREIKRLLGHPAIEETNTSVVLSIVKEDAEIRLQ</sequence>
<dbReference type="Pfam" id="PF01037">
    <property type="entry name" value="AsnC_trans_reg"/>
    <property type="match status" value="1"/>
</dbReference>
<organism evidence="5 6">
    <name type="scientific">Fraserbacteria sp. (strain RBG_16_55_9)</name>
    <dbReference type="NCBI Taxonomy" id="1817864"/>
    <lineage>
        <taxon>Bacteria</taxon>
        <taxon>Candidatus Fraseribacteriota</taxon>
    </lineage>
</organism>
<dbReference type="SMART" id="SM00344">
    <property type="entry name" value="HTH_ASNC"/>
    <property type="match status" value="1"/>
</dbReference>
<dbReference type="InterPro" id="IPR019888">
    <property type="entry name" value="Tscrpt_reg_AsnC-like"/>
</dbReference>
<dbReference type="GO" id="GO:0005829">
    <property type="term" value="C:cytosol"/>
    <property type="evidence" value="ECO:0007669"/>
    <property type="project" value="TreeGrafter"/>
</dbReference>
<dbReference type="InterPro" id="IPR011008">
    <property type="entry name" value="Dimeric_a/b-barrel"/>
</dbReference>
<feature type="domain" description="HTH asnC-type" evidence="4">
    <location>
        <begin position="4"/>
        <end position="63"/>
    </location>
</feature>
<dbReference type="Gene3D" id="1.10.10.10">
    <property type="entry name" value="Winged helix-like DNA-binding domain superfamily/Winged helix DNA-binding domain"/>
    <property type="match status" value="1"/>
</dbReference>
<evidence type="ECO:0000313" key="5">
    <source>
        <dbReference type="EMBL" id="OGF55923.1"/>
    </source>
</evidence>
<dbReference type="InterPro" id="IPR019887">
    <property type="entry name" value="Tscrpt_reg_AsnC/Lrp_C"/>
</dbReference>
<dbReference type="SUPFAM" id="SSF54909">
    <property type="entry name" value="Dimeric alpha+beta barrel"/>
    <property type="match status" value="1"/>
</dbReference>
<name>A0A1F5UXP3_FRAXR</name>
<keyword evidence="1" id="KW-0805">Transcription regulation</keyword>
<evidence type="ECO:0000256" key="3">
    <source>
        <dbReference type="ARBA" id="ARBA00023163"/>
    </source>
</evidence>
<dbReference type="InterPro" id="IPR011991">
    <property type="entry name" value="ArsR-like_HTH"/>
</dbReference>
<protein>
    <submittedName>
        <fullName evidence="5">AsnC family transcriptional regulator</fullName>
    </submittedName>
</protein>
<dbReference type="PANTHER" id="PTHR30154">
    <property type="entry name" value="LEUCINE-RESPONSIVE REGULATORY PROTEIN"/>
    <property type="match status" value="1"/>
</dbReference>
<evidence type="ECO:0000259" key="4">
    <source>
        <dbReference type="PROSITE" id="PS50956"/>
    </source>
</evidence>
<dbReference type="InterPro" id="IPR000485">
    <property type="entry name" value="AsnC-type_HTH_dom"/>
</dbReference>
<dbReference type="PANTHER" id="PTHR30154:SF34">
    <property type="entry name" value="TRANSCRIPTIONAL REGULATOR AZLB"/>
    <property type="match status" value="1"/>
</dbReference>
<evidence type="ECO:0000256" key="1">
    <source>
        <dbReference type="ARBA" id="ARBA00023015"/>
    </source>
</evidence>
<accession>A0A1F5UXP3</accession>
<dbReference type="AlphaFoldDB" id="A0A1F5UXP3"/>
<proteinExistence type="predicted"/>
<reference evidence="5 6" key="1">
    <citation type="journal article" date="2016" name="Nat. Commun.">
        <title>Thousands of microbial genomes shed light on interconnected biogeochemical processes in an aquifer system.</title>
        <authorList>
            <person name="Anantharaman K."/>
            <person name="Brown C.T."/>
            <person name="Hug L.A."/>
            <person name="Sharon I."/>
            <person name="Castelle C.J."/>
            <person name="Probst A.J."/>
            <person name="Thomas B.C."/>
            <person name="Singh A."/>
            <person name="Wilkins M.J."/>
            <person name="Karaoz U."/>
            <person name="Brodie E.L."/>
            <person name="Williams K.H."/>
            <person name="Hubbard S.S."/>
            <person name="Banfield J.F."/>
        </authorList>
    </citation>
    <scope>NUCLEOTIDE SEQUENCE [LARGE SCALE GENOMIC DNA]</scope>
    <source>
        <strain evidence="6">RBG_16_55_9</strain>
    </source>
</reference>
<dbReference type="Proteomes" id="UP000179157">
    <property type="component" value="Unassembled WGS sequence"/>
</dbReference>
<comment type="caution">
    <text evidence="5">The sequence shown here is derived from an EMBL/GenBank/DDBJ whole genome shotgun (WGS) entry which is preliminary data.</text>
</comment>